<dbReference type="Proteomes" id="UP000092321">
    <property type="component" value="Unassembled WGS sequence"/>
</dbReference>
<proteinExistence type="predicted"/>
<name>A0A1B7T9G1_9ASCO</name>
<feature type="domain" description="Cyclin N-terminal" evidence="2">
    <location>
        <begin position="76"/>
        <end position="173"/>
    </location>
</feature>
<dbReference type="SUPFAM" id="SSF47954">
    <property type="entry name" value="Cyclin-like"/>
    <property type="match status" value="1"/>
</dbReference>
<dbReference type="PANTHER" id="PTHR15615">
    <property type="match status" value="1"/>
</dbReference>
<organism evidence="3 4">
    <name type="scientific">Hanseniaspora valbyensis NRRL Y-1626</name>
    <dbReference type="NCBI Taxonomy" id="766949"/>
    <lineage>
        <taxon>Eukaryota</taxon>
        <taxon>Fungi</taxon>
        <taxon>Dikarya</taxon>
        <taxon>Ascomycota</taxon>
        <taxon>Saccharomycotina</taxon>
        <taxon>Saccharomycetes</taxon>
        <taxon>Saccharomycodales</taxon>
        <taxon>Saccharomycodaceae</taxon>
        <taxon>Hanseniaspora</taxon>
    </lineage>
</organism>
<dbReference type="GO" id="GO:0000307">
    <property type="term" value="C:cyclin-dependent protein kinase holoenzyme complex"/>
    <property type="evidence" value="ECO:0007669"/>
    <property type="project" value="UniProtKB-ARBA"/>
</dbReference>
<dbReference type="PANTHER" id="PTHR15615:SF10">
    <property type="entry name" value="PHO85 CYCLIN-2-RELATED"/>
    <property type="match status" value="1"/>
</dbReference>
<dbReference type="AlphaFoldDB" id="A0A1B7T9G1"/>
<dbReference type="GO" id="GO:0005634">
    <property type="term" value="C:nucleus"/>
    <property type="evidence" value="ECO:0007669"/>
    <property type="project" value="TreeGrafter"/>
</dbReference>
<dbReference type="GO" id="GO:0019901">
    <property type="term" value="F:protein kinase binding"/>
    <property type="evidence" value="ECO:0007669"/>
    <property type="project" value="InterPro"/>
</dbReference>
<evidence type="ECO:0000259" key="2">
    <source>
        <dbReference type="Pfam" id="PF00134"/>
    </source>
</evidence>
<evidence type="ECO:0000313" key="4">
    <source>
        <dbReference type="Proteomes" id="UP000092321"/>
    </source>
</evidence>
<dbReference type="OrthoDB" id="10250320at2759"/>
<dbReference type="GO" id="GO:0016538">
    <property type="term" value="F:cyclin-dependent protein serine/threonine kinase regulator activity"/>
    <property type="evidence" value="ECO:0007669"/>
    <property type="project" value="TreeGrafter"/>
</dbReference>
<evidence type="ECO:0000256" key="1">
    <source>
        <dbReference type="SAM" id="MobiDB-lite"/>
    </source>
</evidence>
<evidence type="ECO:0000313" key="3">
    <source>
        <dbReference type="EMBL" id="OBA25350.1"/>
    </source>
</evidence>
<dbReference type="InterPro" id="IPR013922">
    <property type="entry name" value="Cyclin_PHO80-like"/>
</dbReference>
<keyword evidence="4" id="KW-1185">Reference proteome</keyword>
<comment type="caution">
    <text evidence="3">The sequence shown here is derived from an EMBL/GenBank/DDBJ whole genome shotgun (WGS) entry which is preliminary data.</text>
</comment>
<dbReference type="Gene3D" id="1.10.472.10">
    <property type="entry name" value="Cyclin-like"/>
    <property type="match status" value="1"/>
</dbReference>
<sequence>MNNTYSTHSNLYSSGRSLASSSNSHGQPNFTPRQALKYFFRQRVDERMILYLIKLTEKIIKVQEPTKSELLNGFHSLYDFIEALVKGSNVQTPTLMATTIYLRRLSKLLPSNVIGISTTRHRMFVGCLIITSKNLNDSSPLNKHWKNYCLSMLSLTEINTIEREILELFNWKLEFDESELIESLGELLMPQTSHINNSATPSNSYTSAYSTTSSNSLFSHHQKTVTMSSRISNLSNLTDYNYEQYSYNQQLQQNNNNMKYNIPHDFYKQYTSKSESNLIREHPVAIKYNPTPPIISENPNESKNVIRNSHLSNSDSLLNVDRILNNRDQQRMRSSGSNHGIHDSNISQPATQSYRIQHPHFQVDYL</sequence>
<dbReference type="InterPro" id="IPR006671">
    <property type="entry name" value="Cyclin_N"/>
</dbReference>
<dbReference type="InterPro" id="IPR036915">
    <property type="entry name" value="Cyclin-like_sf"/>
</dbReference>
<protein>
    <recommendedName>
        <fullName evidence="2">Cyclin N-terminal domain-containing protein</fullName>
    </recommendedName>
</protein>
<gene>
    <name evidence="3" type="ORF">HANVADRAFT_53973</name>
</gene>
<reference evidence="4" key="1">
    <citation type="journal article" date="2016" name="Proc. Natl. Acad. Sci. U.S.A.">
        <title>Comparative genomics of biotechnologically important yeasts.</title>
        <authorList>
            <person name="Riley R."/>
            <person name="Haridas S."/>
            <person name="Wolfe K.H."/>
            <person name="Lopes M.R."/>
            <person name="Hittinger C.T."/>
            <person name="Goeker M."/>
            <person name="Salamov A.A."/>
            <person name="Wisecaver J.H."/>
            <person name="Long T.M."/>
            <person name="Calvey C.H."/>
            <person name="Aerts A.L."/>
            <person name="Barry K.W."/>
            <person name="Choi C."/>
            <person name="Clum A."/>
            <person name="Coughlan A.Y."/>
            <person name="Deshpande S."/>
            <person name="Douglass A.P."/>
            <person name="Hanson S.J."/>
            <person name="Klenk H.-P."/>
            <person name="LaButti K.M."/>
            <person name="Lapidus A."/>
            <person name="Lindquist E.A."/>
            <person name="Lipzen A.M."/>
            <person name="Meier-Kolthoff J.P."/>
            <person name="Ohm R.A."/>
            <person name="Otillar R.P."/>
            <person name="Pangilinan J.L."/>
            <person name="Peng Y."/>
            <person name="Rokas A."/>
            <person name="Rosa C.A."/>
            <person name="Scheuner C."/>
            <person name="Sibirny A.A."/>
            <person name="Slot J.C."/>
            <person name="Stielow J.B."/>
            <person name="Sun H."/>
            <person name="Kurtzman C.P."/>
            <person name="Blackwell M."/>
            <person name="Grigoriev I.V."/>
            <person name="Jeffries T.W."/>
        </authorList>
    </citation>
    <scope>NUCLEOTIDE SEQUENCE [LARGE SCALE GENOMIC DNA]</scope>
    <source>
        <strain evidence="4">NRRL Y-1626</strain>
    </source>
</reference>
<accession>A0A1B7T9G1</accession>
<dbReference type="EMBL" id="LXPE01000134">
    <property type="protein sequence ID" value="OBA25350.1"/>
    <property type="molecule type" value="Genomic_DNA"/>
</dbReference>
<dbReference type="Pfam" id="PF00134">
    <property type="entry name" value="Cyclin_N"/>
    <property type="match status" value="1"/>
</dbReference>
<dbReference type="CDD" id="cd20557">
    <property type="entry name" value="CYCLIN_ScPCL1-like"/>
    <property type="match status" value="1"/>
</dbReference>
<feature type="compositionally biased region" description="Polar residues" evidence="1">
    <location>
        <begin position="332"/>
        <end position="355"/>
    </location>
</feature>
<feature type="region of interest" description="Disordered" evidence="1">
    <location>
        <begin position="330"/>
        <end position="358"/>
    </location>
</feature>